<organism evidence="3 4">
    <name type="scientific">Chlamydomonas eustigma</name>
    <dbReference type="NCBI Taxonomy" id="1157962"/>
    <lineage>
        <taxon>Eukaryota</taxon>
        <taxon>Viridiplantae</taxon>
        <taxon>Chlorophyta</taxon>
        <taxon>core chlorophytes</taxon>
        <taxon>Chlorophyceae</taxon>
        <taxon>CS clade</taxon>
        <taxon>Chlamydomonadales</taxon>
        <taxon>Chlamydomonadaceae</taxon>
        <taxon>Chlamydomonas</taxon>
    </lineage>
</organism>
<comment type="caution">
    <text evidence="3">The sequence shown here is derived from an EMBL/GenBank/DDBJ whole genome shotgun (WGS) entry which is preliminary data.</text>
</comment>
<name>A0A250XCA2_9CHLO</name>
<dbReference type="PANTHER" id="PTHR34454">
    <property type="entry name" value="TUNICAMYCIN INDUCED PROTEIN"/>
    <property type="match status" value="1"/>
</dbReference>
<keyword evidence="2" id="KW-0732">Signal</keyword>
<reference evidence="3 4" key="1">
    <citation type="submission" date="2017-08" db="EMBL/GenBank/DDBJ databases">
        <title>Acidophilic green algal genome provides insights into adaptation to an acidic environment.</title>
        <authorList>
            <person name="Hirooka S."/>
            <person name="Hirose Y."/>
            <person name="Kanesaki Y."/>
            <person name="Higuchi S."/>
            <person name="Fujiwara T."/>
            <person name="Onuma R."/>
            <person name="Era A."/>
            <person name="Ohbayashi R."/>
            <person name="Uzuka A."/>
            <person name="Nozaki H."/>
            <person name="Yoshikawa H."/>
            <person name="Miyagishima S.Y."/>
        </authorList>
    </citation>
    <scope>NUCLEOTIDE SEQUENCE [LARGE SCALE GENOMIC DNA]</scope>
    <source>
        <strain evidence="3 4">NIES-2499</strain>
    </source>
</reference>
<feature type="region of interest" description="Disordered" evidence="1">
    <location>
        <begin position="99"/>
        <end position="127"/>
    </location>
</feature>
<dbReference type="PANTHER" id="PTHR34454:SF2">
    <property type="entry name" value="PROTEIN TUNICAMYCIN INDUCED 1"/>
    <property type="match status" value="1"/>
</dbReference>
<sequence>MALKSNILTAFLYILVLNAQFASYRADDALLQSITSIWEGVVSNAAMATLSSIEKSTGGNRIFETVPLNSLQVFVGRQHQLAVELDGTSYEVTLGSEDLQDVPSLPSSKNQGGGSIGSTKTPISSTGHDLVPQDWWSHKGHRLALPEVTLTGPLELILPEAQSLSLFLPHSADVGMVRRVVLTTGTTVKVSHIRAITLRRPVDLPRLPGQYLAEVYAHAKLGEPEQGFHYAPGILFMSQQLRGLASNSSDMGALPLLSFDVEPVSHGALSLSSEGELVGEESRLKVKKLKSATIELSPRLGRQLAAANQAFNLGSLTHVWAWPLPHIDMSSWLPYESVLRGILSSHPFNVANVVQGGIPLKLTKSSIKGISMMVFDMHVRSQVENTDMPEEFPLPRHETPLEIWEVMVQILEEDSSAAVSMEAKSAQASRFKYLPLSVRRKAVFGNTMTLSSSSMEMMFMGNSSVPRGYESLDLGVARNAP</sequence>
<evidence type="ECO:0000256" key="2">
    <source>
        <dbReference type="SAM" id="SignalP"/>
    </source>
</evidence>
<dbReference type="OrthoDB" id="513870at2759"/>
<proteinExistence type="predicted"/>
<protein>
    <submittedName>
        <fullName evidence="3">Uncharacterized protein</fullName>
    </submittedName>
</protein>
<dbReference type="InterPro" id="IPR053283">
    <property type="entry name" value="TUNICAMYCIN_INDUCED_1"/>
</dbReference>
<feature type="signal peptide" evidence="2">
    <location>
        <begin position="1"/>
        <end position="26"/>
    </location>
</feature>
<dbReference type="Proteomes" id="UP000232323">
    <property type="component" value="Unassembled WGS sequence"/>
</dbReference>
<feature type="compositionally biased region" description="Polar residues" evidence="1">
    <location>
        <begin position="117"/>
        <end position="127"/>
    </location>
</feature>
<keyword evidence="4" id="KW-1185">Reference proteome</keyword>
<evidence type="ECO:0000256" key="1">
    <source>
        <dbReference type="SAM" id="MobiDB-lite"/>
    </source>
</evidence>
<evidence type="ECO:0000313" key="3">
    <source>
        <dbReference type="EMBL" id="GAX80708.1"/>
    </source>
</evidence>
<evidence type="ECO:0000313" key="4">
    <source>
        <dbReference type="Proteomes" id="UP000232323"/>
    </source>
</evidence>
<feature type="chain" id="PRO_5013213527" evidence="2">
    <location>
        <begin position="27"/>
        <end position="481"/>
    </location>
</feature>
<gene>
    <name evidence="3" type="ORF">CEUSTIGMA_g8143.t1</name>
</gene>
<dbReference type="EMBL" id="BEGY01000056">
    <property type="protein sequence ID" value="GAX80708.1"/>
    <property type="molecule type" value="Genomic_DNA"/>
</dbReference>
<dbReference type="AlphaFoldDB" id="A0A250XCA2"/>
<accession>A0A250XCA2</accession>